<gene>
    <name evidence="1" type="ORF">BSTOLATCC_MIC62686</name>
</gene>
<accession>A0AAU9K5P1</accession>
<proteinExistence type="predicted"/>
<sequence length="68" mass="7340">MQLVPSATLYETCNTSNGTSCTACAETTHMSASQNAKVLVTQLSIDLKQPDRQHSLEISRLSDKAARS</sequence>
<keyword evidence="2" id="KW-1185">Reference proteome</keyword>
<reference evidence="1" key="1">
    <citation type="submission" date="2021-09" db="EMBL/GenBank/DDBJ databases">
        <authorList>
            <consortium name="AG Swart"/>
            <person name="Singh M."/>
            <person name="Singh A."/>
            <person name="Seah K."/>
            <person name="Emmerich C."/>
        </authorList>
    </citation>
    <scope>NUCLEOTIDE SEQUENCE</scope>
    <source>
        <strain evidence="1">ATCC30299</strain>
    </source>
</reference>
<evidence type="ECO:0000313" key="2">
    <source>
        <dbReference type="Proteomes" id="UP001162131"/>
    </source>
</evidence>
<protein>
    <submittedName>
        <fullName evidence="1">Uncharacterized protein</fullName>
    </submittedName>
</protein>
<comment type="caution">
    <text evidence="1">The sequence shown here is derived from an EMBL/GenBank/DDBJ whole genome shotgun (WGS) entry which is preliminary data.</text>
</comment>
<dbReference type="Proteomes" id="UP001162131">
    <property type="component" value="Unassembled WGS sequence"/>
</dbReference>
<name>A0AAU9K5P1_9CILI</name>
<dbReference type="EMBL" id="CAJZBQ010000060">
    <property type="protein sequence ID" value="CAG9335108.1"/>
    <property type="molecule type" value="Genomic_DNA"/>
</dbReference>
<organism evidence="1 2">
    <name type="scientific">Blepharisma stoltei</name>
    <dbReference type="NCBI Taxonomy" id="1481888"/>
    <lineage>
        <taxon>Eukaryota</taxon>
        <taxon>Sar</taxon>
        <taxon>Alveolata</taxon>
        <taxon>Ciliophora</taxon>
        <taxon>Postciliodesmatophora</taxon>
        <taxon>Heterotrichea</taxon>
        <taxon>Heterotrichida</taxon>
        <taxon>Blepharismidae</taxon>
        <taxon>Blepharisma</taxon>
    </lineage>
</organism>
<dbReference type="AlphaFoldDB" id="A0AAU9K5P1"/>
<evidence type="ECO:0000313" key="1">
    <source>
        <dbReference type="EMBL" id="CAG9335108.1"/>
    </source>
</evidence>